<name>A0A6P1P448_9BACT</name>
<accession>A0A6P1P448</accession>
<protein>
    <submittedName>
        <fullName evidence="2">Uncharacterized protein</fullName>
    </submittedName>
</protein>
<proteinExistence type="predicted"/>
<dbReference type="EMBL" id="CP047897">
    <property type="protein sequence ID" value="QHL89224.1"/>
    <property type="molecule type" value="Genomic_DNA"/>
</dbReference>
<organism evidence="2 3">
    <name type="scientific">Nibribacter ruber</name>
    <dbReference type="NCBI Taxonomy" id="2698458"/>
    <lineage>
        <taxon>Bacteria</taxon>
        <taxon>Pseudomonadati</taxon>
        <taxon>Bacteroidota</taxon>
        <taxon>Cytophagia</taxon>
        <taxon>Cytophagales</taxon>
        <taxon>Hymenobacteraceae</taxon>
        <taxon>Nibribacter</taxon>
    </lineage>
</organism>
<gene>
    <name evidence="2" type="ORF">GU926_18020</name>
</gene>
<dbReference type="KEGG" id="nib:GU926_18020"/>
<dbReference type="AlphaFoldDB" id="A0A6P1P448"/>
<keyword evidence="3" id="KW-1185">Reference proteome</keyword>
<sequence>MMMDLEKFTELAAALSYIQELGFTHTFRCHGQQLVSLETRQAFSQDRFLLVACHRFRTGAHKDLRVVLYAVEGPEGAKGIVLDDCQSYGDNCLGNFLVKLKMCQLPPAQDAKPLPPEKRLPPFRRAS</sequence>
<evidence type="ECO:0000313" key="3">
    <source>
        <dbReference type="Proteomes" id="UP000464214"/>
    </source>
</evidence>
<feature type="region of interest" description="Disordered" evidence="1">
    <location>
        <begin position="107"/>
        <end position="127"/>
    </location>
</feature>
<dbReference type="Proteomes" id="UP000464214">
    <property type="component" value="Chromosome"/>
</dbReference>
<evidence type="ECO:0000313" key="2">
    <source>
        <dbReference type="EMBL" id="QHL89224.1"/>
    </source>
</evidence>
<reference evidence="2 3" key="1">
    <citation type="submission" date="2020-01" db="EMBL/GenBank/DDBJ databases">
        <authorList>
            <person name="Kim M."/>
        </authorList>
    </citation>
    <scope>NUCLEOTIDE SEQUENCE [LARGE SCALE GENOMIC DNA]</scope>
    <source>
        <strain evidence="2 3">BT10</strain>
    </source>
</reference>
<dbReference type="RefSeq" id="WP_160694374.1">
    <property type="nucleotide sequence ID" value="NZ_CP047897.1"/>
</dbReference>
<evidence type="ECO:0000256" key="1">
    <source>
        <dbReference type="SAM" id="MobiDB-lite"/>
    </source>
</evidence>